<dbReference type="NCBIfam" id="TIGR00757">
    <property type="entry name" value="RNaseEG"/>
    <property type="match status" value="1"/>
</dbReference>
<dbReference type="GO" id="GO:0046872">
    <property type="term" value="F:metal ion binding"/>
    <property type="evidence" value="ECO:0007669"/>
    <property type="project" value="UniProtKB-KW"/>
</dbReference>
<dbReference type="PANTHER" id="PTHR30001:SF0">
    <property type="entry name" value="RIBONUCLEASE G"/>
    <property type="match status" value="1"/>
</dbReference>
<keyword evidence="2" id="KW-0479">Metal-binding</keyword>
<evidence type="ECO:0000313" key="8">
    <source>
        <dbReference type="Proteomes" id="UP000074108"/>
    </source>
</evidence>
<dbReference type="InterPro" id="IPR003029">
    <property type="entry name" value="S1_domain"/>
</dbReference>
<comment type="caution">
    <text evidence="7">The sequence shown here is derived from an EMBL/GenBank/DDBJ whole genome shotgun (WGS) entry which is preliminary data.</text>
</comment>
<dbReference type="PANTHER" id="PTHR30001">
    <property type="entry name" value="RIBONUCLEASE"/>
    <property type="match status" value="1"/>
</dbReference>
<dbReference type="STRING" id="1150625.Q75_10770"/>
<dbReference type="RefSeq" id="WP_059351350.1">
    <property type="nucleotide sequence ID" value="NZ_LDYG01000032.1"/>
</dbReference>
<gene>
    <name evidence="7" type="ORF">Q75_10770</name>
</gene>
<dbReference type="CDD" id="cd04453">
    <property type="entry name" value="S1_RNase_E"/>
    <property type="match status" value="1"/>
</dbReference>
<dbReference type="PATRIC" id="fig|1150625.3.peg.2291"/>
<evidence type="ECO:0000256" key="5">
    <source>
        <dbReference type="ARBA" id="ARBA00022884"/>
    </source>
</evidence>
<evidence type="ECO:0000259" key="6">
    <source>
        <dbReference type="SMART" id="SM00316"/>
    </source>
</evidence>
<sequence length="480" mass="54890">MKELIVNAKGRDKRWALREDGMLQEFHTRQGTHQSKVGSVYYAVVEKVVSGLQAAFVNFGEEKRAFLSKEDVASFASCKDEKKHLKPISHYLHQGEKILVQVMKDETDSKGPKVTGLIEYKGLHMVYMPNGGYVAASKKITDEKRQALKEWAKTKLPAGDGLLFRTVAGHCDWSTLEEELNQLMQESQLVEKQLVHTSAPALIKETDAFLNSLSSLFEKEWKTEDTVWVDSEEMLTVIKQHMSQTCSVKLHVSAQNIFNSFNLDHSVGALMKRKLWLENGGFIVFDYGEALTSIDINTGKSTKNQSLQQTVMETNRLAAVLICEQIKLRNLSGMILIDFVNMKSSRDKQEILELVKKECKKDPVRTVVVGFTELDVLQLTRKKTSISLQDAFTKECPTCLGYGRVYHEENIALKLERELWEYEQHDGEKITIHTTNGVHEYFSGKNSSHKERLERVLHKELVFRLVDQPIPFYEIVRVDF</sequence>
<dbReference type="SUPFAM" id="SSF50249">
    <property type="entry name" value="Nucleic acid-binding proteins"/>
    <property type="match status" value="1"/>
</dbReference>
<evidence type="ECO:0000256" key="1">
    <source>
        <dbReference type="ARBA" id="ARBA00001946"/>
    </source>
</evidence>
<dbReference type="GO" id="GO:0016787">
    <property type="term" value="F:hydrolase activity"/>
    <property type="evidence" value="ECO:0007669"/>
    <property type="project" value="UniProtKB-KW"/>
</dbReference>
<dbReference type="AlphaFoldDB" id="A0A147K765"/>
<reference evidence="7 8" key="1">
    <citation type="journal article" date="2016" name="Front. Microbiol.">
        <title>Microevolution Analysis of Bacillus coahuilensis Unveils Differences in Phosphorus Acquisition Strategies and Their Regulation.</title>
        <authorList>
            <person name="Gomez-Lunar Z."/>
            <person name="Hernandez-Gonzalez I."/>
            <person name="Rodriguez-Torres M.D."/>
            <person name="Souza V."/>
            <person name="Olmedo-Alvarez G."/>
        </authorList>
    </citation>
    <scope>NUCLEOTIDE SEQUENCE [LARGE SCALE GENOMIC DNA]</scope>
    <source>
        <strain evidence="8">p1.1.43</strain>
    </source>
</reference>
<dbReference type="InterPro" id="IPR004659">
    <property type="entry name" value="RNase_E/G"/>
</dbReference>
<organism evidence="7 8">
    <name type="scientific">Bacillus coahuilensis p1.1.43</name>
    <dbReference type="NCBI Taxonomy" id="1150625"/>
    <lineage>
        <taxon>Bacteria</taxon>
        <taxon>Bacillati</taxon>
        <taxon>Bacillota</taxon>
        <taxon>Bacilli</taxon>
        <taxon>Bacillales</taxon>
        <taxon>Bacillaceae</taxon>
        <taxon>Bacillus</taxon>
    </lineage>
</organism>
<keyword evidence="5" id="KW-0694">RNA-binding</keyword>
<evidence type="ECO:0000256" key="4">
    <source>
        <dbReference type="ARBA" id="ARBA00022842"/>
    </source>
</evidence>
<accession>A0A147K765</accession>
<dbReference type="GO" id="GO:0004540">
    <property type="term" value="F:RNA nuclease activity"/>
    <property type="evidence" value="ECO:0007669"/>
    <property type="project" value="InterPro"/>
</dbReference>
<dbReference type="GO" id="GO:0003723">
    <property type="term" value="F:RNA binding"/>
    <property type="evidence" value="ECO:0007669"/>
    <property type="project" value="UniProtKB-KW"/>
</dbReference>
<dbReference type="Gene3D" id="2.40.50.140">
    <property type="entry name" value="Nucleic acid-binding proteins"/>
    <property type="match status" value="1"/>
</dbReference>
<evidence type="ECO:0000256" key="2">
    <source>
        <dbReference type="ARBA" id="ARBA00022723"/>
    </source>
</evidence>
<proteinExistence type="predicted"/>
<dbReference type="GO" id="GO:0005737">
    <property type="term" value="C:cytoplasm"/>
    <property type="evidence" value="ECO:0007669"/>
    <property type="project" value="TreeGrafter"/>
</dbReference>
<keyword evidence="4" id="KW-0460">Magnesium</keyword>
<dbReference type="InterPro" id="IPR019307">
    <property type="entry name" value="RNA-bd_AU-1/RNase_E/G"/>
</dbReference>
<dbReference type="SMART" id="SM00316">
    <property type="entry name" value="S1"/>
    <property type="match status" value="1"/>
</dbReference>
<feature type="domain" description="S1 motif" evidence="6">
    <location>
        <begin position="36"/>
        <end position="117"/>
    </location>
</feature>
<name>A0A147K765_9BACI</name>
<dbReference type="InterPro" id="IPR012340">
    <property type="entry name" value="NA-bd_OB-fold"/>
</dbReference>
<comment type="cofactor">
    <cofactor evidence="1">
        <name>Mg(2+)</name>
        <dbReference type="ChEBI" id="CHEBI:18420"/>
    </cofactor>
</comment>
<evidence type="ECO:0000313" key="7">
    <source>
        <dbReference type="EMBL" id="KUP05862.1"/>
    </source>
</evidence>
<dbReference type="GO" id="GO:0006364">
    <property type="term" value="P:rRNA processing"/>
    <property type="evidence" value="ECO:0007669"/>
    <property type="project" value="TreeGrafter"/>
</dbReference>
<keyword evidence="3" id="KW-0378">Hydrolase</keyword>
<evidence type="ECO:0000256" key="3">
    <source>
        <dbReference type="ARBA" id="ARBA00022801"/>
    </source>
</evidence>
<dbReference type="Proteomes" id="UP000074108">
    <property type="component" value="Unassembled WGS sequence"/>
</dbReference>
<protein>
    <recommendedName>
        <fullName evidence="6">S1 motif domain-containing protein</fullName>
    </recommendedName>
</protein>
<dbReference type="EMBL" id="LDYG01000032">
    <property type="protein sequence ID" value="KUP05862.1"/>
    <property type="molecule type" value="Genomic_DNA"/>
</dbReference>
<keyword evidence="8" id="KW-1185">Reference proteome</keyword>
<dbReference type="Pfam" id="PF10150">
    <property type="entry name" value="RNase_E_G"/>
    <property type="match status" value="1"/>
</dbReference>